<sequence length="217" mass="24852">MKTKIGYTYKCPECNYEEVVKTKWRGMECKNCGCDKTYHVKGVGCIKCSKGSVLEFHPCEQFIPSEVLMTTNENQISNQNKGCGRNYGTNVSCGEGTYLCPSCSSNSPDVRDKDPDSLKRLDEKGTNTSSGSHTSLSDKIDGLINEFIEEWCGMSAHLLDSDENDGERLRDNLKNLHKEFIRLLKDFDWFETIDEDWEDTLERFEQFKNKLSGSFKW</sequence>
<feature type="compositionally biased region" description="Basic and acidic residues" evidence="1">
    <location>
        <begin position="109"/>
        <end position="125"/>
    </location>
</feature>
<evidence type="ECO:0000256" key="1">
    <source>
        <dbReference type="SAM" id="MobiDB-lite"/>
    </source>
</evidence>
<reference evidence="2" key="1">
    <citation type="journal article" date="2015" name="Nature">
        <title>Complex archaea that bridge the gap between prokaryotes and eukaryotes.</title>
        <authorList>
            <person name="Spang A."/>
            <person name="Saw J.H."/>
            <person name="Jorgensen S.L."/>
            <person name="Zaremba-Niedzwiedzka K."/>
            <person name="Martijn J."/>
            <person name="Lind A.E."/>
            <person name="van Eijk R."/>
            <person name="Schleper C."/>
            <person name="Guy L."/>
            <person name="Ettema T.J."/>
        </authorList>
    </citation>
    <scope>NUCLEOTIDE SEQUENCE</scope>
</reference>
<protein>
    <submittedName>
        <fullName evidence="2">Uncharacterized protein</fullName>
    </submittedName>
</protein>
<evidence type="ECO:0000313" key="2">
    <source>
        <dbReference type="EMBL" id="KKL04648.1"/>
    </source>
</evidence>
<dbReference type="AlphaFoldDB" id="A0A0F9CXQ0"/>
<feature type="region of interest" description="Disordered" evidence="1">
    <location>
        <begin position="104"/>
        <end position="135"/>
    </location>
</feature>
<feature type="compositionally biased region" description="Polar residues" evidence="1">
    <location>
        <begin position="126"/>
        <end position="135"/>
    </location>
</feature>
<proteinExistence type="predicted"/>
<name>A0A0F9CXQ0_9ZZZZ</name>
<dbReference type="EMBL" id="LAZR01044436">
    <property type="protein sequence ID" value="KKL04648.1"/>
    <property type="molecule type" value="Genomic_DNA"/>
</dbReference>
<comment type="caution">
    <text evidence="2">The sequence shown here is derived from an EMBL/GenBank/DDBJ whole genome shotgun (WGS) entry which is preliminary data.</text>
</comment>
<gene>
    <name evidence="2" type="ORF">LCGC14_2613970</name>
</gene>
<organism evidence="2">
    <name type="scientific">marine sediment metagenome</name>
    <dbReference type="NCBI Taxonomy" id="412755"/>
    <lineage>
        <taxon>unclassified sequences</taxon>
        <taxon>metagenomes</taxon>
        <taxon>ecological metagenomes</taxon>
    </lineage>
</organism>
<accession>A0A0F9CXQ0</accession>